<keyword evidence="2" id="KW-1133">Transmembrane helix</keyword>
<name>M3D820_9ACTN</name>
<proteinExistence type="predicted"/>
<dbReference type="RefSeq" id="WP_005482588.1">
    <property type="nucleotide sequence ID" value="NZ_KB405094.1"/>
</dbReference>
<dbReference type="AlphaFoldDB" id="M3D820"/>
<feature type="transmembrane region" description="Helical" evidence="2">
    <location>
        <begin position="25"/>
        <end position="43"/>
    </location>
</feature>
<feature type="compositionally biased region" description="Low complexity" evidence="1">
    <location>
        <begin position="79"/>
        <end position="89"/>
    </location>
</feature>
<gene>
    <name evidence="3" type="ORF">SBD_5463</name>
</gene>
<organism evidence="3 4">
    <name type="scientific">Streptomyces bottropensis ATCC 25435</name>
    <dbReference type="NCBI Taxonomy" id="1054862"/>
    <lineage>
        <taxon>Bacteria</taxon>
        <taxon>Bacillati</taxon>
        <taxon>Actinomycetota</taxon>
        <taxon>Actinomycetes</taxon>
        <taxon>Kitasatosporales</taxon>
        <taxon>Streptomycetaceae</taxon>
        <taxon>Streptomyces</taxon>
    </lineage>
</organism>
<evidence type="ECO:0000313" key="3">
    <source>
        <dbReference type="EMBL" id="EMF52387.1"/>
    </source>
</evidence>
<evidence type="ECO:0000256" key="2">
    <source>
        <dbReference type="SAM" id="Phobius"/>
    </source>
</evidence>
<feature type="compositionally biased region" description="Polar residues" evidence="1">
    <location>
        <begin position="56"/>
        <end position="68"/>
    </location>
</feature>
<accession>M3D820</accession>
<dbReference type="Proteomes" id="UP000030760">
    <property type="component" value="Unassembled WGS sequence"/>
</dbReference>
<dbReference type="EMBL" id="KB405094">
    <property type="protein sequence ID" value="EMF52387.1"/>
    <property type="molecule type" value="Genomic_DNA"/>
</dbReference>
<sequence length="89" mass="8886">MTLALVVALALAGVGVFIAYRDPKLGGALGVGVAILGVLYVVWAMDPSVFPRDTPAPSTTWTPNQGPQDSPAGGPPTAPSSATASPTAR</sequence>
<keyword evidence="2" id="KW-0472">Membrane</keyword>
<reference evidence="4" key="1">
    <citation type="journal article" date="2013" name="Genome Announc.">
        <title>Draft Genome Sequence of Streptomyces bottropensis ATCC 25435, a Bottromycin-Producing Actinomycete.</title>
        <authorList>
            <person name="Zhang H."/>
            <person name="Zhou W."/>
            <person name="Zhuang Y."/>
            <person name="Liang X."/>
            <person name="Liu T."/>
        </authorList>
    </citation>
    <scope>NUCLEOTIDE SEQUENCE [LARGE SCALE GENOMIC DNA]</scope>
    <source>
        <strain evidence="4">ATCC 25435</strain>
    </source>
</reference>
<feature type="region of interest" description="Disordered" evidence="1">
    <location>
        <begin position="52"/>
        <end position="89"/>
    </location>
</feature>
<evidence type="ECO:0000256" key="1">
    <source>
        <dbReference type="SAM" id="MobiDB-lite"/>
    </source>
</evidence>
<keyword evidence="2" id="KW-0812">Transmembrane</keyword>
<protein>
    <submittedName>
        <fullName evidence="3">Uncharacterized protein</fullName>
    </submittedName>
</protein>
<dbReference type="GeneID" id="96271233"/>
<evidence type="ECO:0000313" key="4">
    <source>
        <dbReference type="Proteomes" id="UP000030760"/>
    </source>
</evidence>